<dbReference type="Proteomes" id="UP000599109">
    <property type="component" value="Unassembled WGS sequence"/>
</dbReference>
<organism evidence="2 3">
    <name type="scientific">Ramlibacter monticola</name>
    <dbReference type="NCBI Taxonomy" id="1926872"/>
    <lineage>
        <taxon>Bacteria</taxon>
        <taxon>Pseudomonadati</taxon>
        <taxon>Pseudomonadota</taxon>
        <taxon>Betaproteobacteria</taxon>
        <taxon>Burkholderiales</taxon>
        <taxon>Comamonadaceae</taxon>
        <taxon>Ramlibacter</taxon>
    </lineage>
</organism>
<dbReference type="InterPro" id="IPR015931">
    <property type="entry name" value="Acnase/IPM_dHydase_lsu_aba_1/3"/>
</dbReference>
<sequence>MFLASPELAAIASKLGPIPTVAEYHADVGVINKEAGKVYRYMNFDQIAEYAEAAKEVTA</sequence>
<proteinExistence type="predicted"/>
<accession>A0A936Z3I9</accession>
<evidence type="ECO:0000256" key="1">
    <source>
        <dbReference type="ARBA" id="ARBA00023004"/>
    </source>
</evidence>
<comment type="caution">
    <text evidence="2">The sequence shown here is derived from an EMBL/GenBank/DDBJ whole genome shotgun (WGS) entry which is preliminary data.</text>
</comment>
<name>A0A936Z3I9_9BURK</name>
<dbReference type="AlphaFoldDB" id="A0A936Z3I9"/>
<evidence type="ECO:0000313" key="2">
    <source>
        <dbReference type="EMBL" id="MBL0394370.1"/>
    </source>
</evidence>
<keyword evidence="1" id="KW-0408">Iron</keyword>
<dbReference type="SUPFAM" id="SSF53732">
    <property type="entry name" value="Aconitase iron-sulfur domain"/>
    <property type="match status" value="1"/>
</dbReference>
<protein>
    <submittedName>
        <fullName evidence="2">Uncharacterized protein</fullName>
    </submittedName>
</protein>
<dbReference type="InterPro" id="IPR036008">
    <property type="entry name" value="Aconitase_4Fe-4S_dom"/>
</dbReference>
<keyword evidence="3" id="KW-1185">Reference proteome</keyword>
<evidence type="ECO:0000313" key="3">
    <source>
        <dbReference type="Proteomes" id="UP000599109"/>
    </source>
</evidence>
<gene>
    <name evidence="2" type="ORF">JJ685_24745</name>
</gene>
<reference evidence="2 3" key="1">
    <citation type="journal article" date="2017" name="Int. J. Syst. Evol. Microbiol.">
        <title>Ramlibacter monticola sp. nov., isolated from forest soil.</title>
        <authorList>
            <person name="Chaudhary D.K."/>
            <person name="Kim J."/>
        </authorList>
    </citation>
    <scope>NUCLEOTIDE SEQUENCE [LARGE SCALE GENOMIC DNA]</scope>
    <source>
        <strain evidence="2 3">KACC 19175</strain>
    </source>
</reference>
<dbReference type="EMBL" id="JAEQNE010000008">
    <property type="protein sequence ID" value="MBL0394370.1"/>
    <property type="molecule type" value="Genomic_DNA"/>
</dbReference>
<dbReference type="Gene3D" id="3.30.499.10">
    <property type="entry name" value="Aconitase, domain 3"/>
    <property type="match status" value="1"/>
</dbReference>